<dbReference type="GO" id="GO:0005524">
    <property type="term" value="F:ATP binding"/>
    <property type="evidence" value="ECO:0007669"/>
    <property type="project" value="UniProtKB-UniRule"/>
</dbReference>
<dbReference type="InterPro" id="IPR000719">
    <property type="entry name" value="Prot_kinase_dom"/>
</dbReference>
<dbReference type="GO" id="GO:0044773">
    <property type="term" value="P:mitotic DNA damage checkpoint signaling"/>
    <property type="evidence" value="ECO:0007669"/>
    <property type="project" value="TreeGrafter"/>
</dbReference>
<reference evidence="7" key="1">
    <citation type="submission" date="2013-10" db="EMBL/GenBank/DDBJ databases">
        <title>Genomic analysis of the causative agents of coccidiosis in chickens.</title>
        <authorList>
            <person name="Reid A.J."/>
            <person name="Blake D."/>
            <person name="Billington K."/>
            <person name="Browne H."/>
            <person name="Dunn M."/>
            <person name="Hung S."/>
            <person name="Kawahara F."/>
            <person name="Miranda-Saavedra D."/>
            <person name="Mourier T."/>
            <person name="Nagra H."/>
            <person name="Otto T.D."/>
            <person name="Rawlings N."/>
            <person name="Sanchez A."/>
            <person name="Sanders M."/>
            <person name="Subramaniam C."/>
            <person name="Tay Y."/>
            <person name="Dear P."/>
            <person name="Doerig C."/>
            <person name="Gruber A."/>
            <person name="Parkinson J."/>
            <person name="Shirley M."/>
            <person name="Wan K.L."/>
            <person name="Berriman M."/>
            <person name="Tomley F."/>
            <person name="Pain A."/>
        </authorList>
    </citation>
    <scope>NUCLEOTIDE SEQUENCE [LARGE SCALE GENOMIC DNA]</scope>
    <source>
        <strain evidence="7">Weybridge</strain>
    </source>
</reference>
<protein>
    <recommendedName>
        <fullName evidence="6">Protein kinase domain-containing protein</fullName>
    </recommendedName>
</protein>
<dbReference type="GO" id="GO:0004674">
    <property type="term" value="F:protein serine/threonine kinase activity"/>
    <property type="evidence" value="ECO:0007669"/>
    <property type="project" value="TreeGrafter"/>
</dbReference>
<feature type="region of interest" description="Disordered" evidence="4">
    <location>
        <begin position="161"/>
        <end position="187"/>
    </location>
</feature>
<dbReference type="PANTHER" id="PTHR44167">
    <property type="entry name" value="OVARIAN-SPECIFIC SERINE/THREONINE-PROTEIN KINASE LOK-RELATED"/>
    <property type="match status" value="1"/>
</dbReference>
<proteinExistence type="predicted"/>
<reference evidence="7" key="2">
    <citation type="submission" date="2013-10" db="EMBL/GenBank/DDBJ databases">
        <authorList>
            <person name="Aslett M."/>
        </authorList>
    </citation>
    <scope>NUCLEOTIDE SEQUENCE [LARGE SCALE GENOMIC DNA]</scope>
    <source>
        <strain evidence="7">Weybridge</strain>
    </source>
</reference>
<feature type="region of interest" description="Disordered" evidence="4">
    <location>
        <begin position="634"/>
        <end position="702"/>
    </location>
</feature>
<keyword evidence="2 3" id="KW-0067">ATP-binding</keyword>
<feature type="domain" description="Protein kinase" evidence="6">
    <location>
        <begin position="279"/>
        <end position="975"/>
    </location>
</feature>
<dbReference type="PROSITE" id="PS00107">
    <property type="entry name" value="PROTEIN_KINASE_ATP"/>
    <property type="match status" value="1"/>
</dbReference>
<dbReference type="EMBL" id="HG720131">
    <property type="protein sequence ID" value="CDJ59153.1"/>
    <property type="molecule type" value="Genomic_DNA"/>
</dbReference>
<evidence type="ECO:0000256" key="3">
    <source>
        <dbReference type="PROSITE-ProRule" id="PRU10141"/>
    </source>
</evidence>
<feature type="binding site" evidence="3">
    <location>
        <position position="311"/>
    </location>
    <ligand>
        <name>ATP</name>
        <dbReference type="ChEBI" id="CHEBI:30616"/>
    </ligand>
</feature>
<dbReference type="InterPro" id="IPR008271">
    <property type="entry name" value="Ser/Thr_kinase_AS"/>
</dbReference>
<feature type="compositionally biased region" description="Low complexity" evidence="4">
    <location>
        <begin position="810"/>
        <end position="819"/>
    </location>
</feature>
<evidence type="ECO:0000259" key="6">
    <source>
        <dbReference type="PROSITE" id="PS50011"/>
    </source>
</evidence>
<dbReference type="PROSITE" id="PS00108">
    <property type="entry name" value="PROTEIN_KINASE_ST"/>
    <property type="match status" value="1"/>
</dbReference>
<evidence type="ECO:0000256" key="5">
    <source>
        <dbReference type="SAM" id="SignalP"/>
    </source>
</evidence>
<feature type="signal peptide" evidence="5">
    <location>
        <begin position="1"/>
        <end position="28"/>
    </location>
</feature>
<dbReference type="Proteomes" id="UP000030763">
    <property type="component" value="Unassembled WGS sequence"/>
</dbReference>
<dbReference type="PROSITE" id="PS50011">
    <property type="entry name" value="PROTEIN_KINASE_DOM"/>
    <property type="match status" value="1"/>
</dbReference>
<evidence type="ECO:0000256" key="4">
    <source>
        <dbReference type="SAM" id="MobiDB-lite"/>
    </source>
</evidence>
<dbReference type="AlphaFoldDB" id="U6M7W1"/>
<dbReference type="Gene3D" id="1.10.510.10">
    <property type="entry name" value="Transferase(Phosphotransferase) domain 1"/>
    <property type="match status" value="2"/>
</dbReference>
<dbReference type="SUPFAM" id="SSF56112">
    <property type="entry name" value="Protein kinase-like (PK-like)"/>
    <property type="match status" value="2"/>
</dbReference>
<evidence type="ECO:0000256" key="1">
    <source>
        <dbReference type="ARBA" id="ARBA00022741"/>
    </source>
</evidence>
<dbReference type="Pfam" id="PF00069">
    <property type="entry name" value="Pkinase"/>
    <property type="match status" value="1"/>
</dbReference>
<evidence type="ECO:0000313" key="8">
    <source>
        <dbReference type="Proteomes" id="UP000030763"/>
    </source>
</evidence>
<dbReference type="GO" id="GO:0005634">
    <property type="term" value="C:nucleus"/>
    <property type="evidence" value="ECO:0007669"/>
    <property type="project" value="TreeGrafter"/>
</dbReference>
<keyword evidence="8" id="KW-1185">Reference proteome</keyword>
<dbReference type="GeneID" id="25336007"/>
<sequence length="993" mass="107063">MTVVPAAAFPIPWCGLTFVLLFLGAACSSCGLPYDHVEHLNAAAAPRGNSSSDRGSETTLQERVLWAGLQPKAPFEGRAVDVQAADAFRGFRNRHQEKGEERVVDRGSLIEGKYLLLELLHPPLWALKAADASKGEPSGLLQIHPGSVECDTAAVTDSAAAGSGSCFEESSGDQWPTRQRTPQSAETTRWLPGWARQQRLLLQEVAAASAVTTGAALAAAVVSVRSEVVISRQLHAGPEGFCVDPFIILRSFPFWFHPPSLPSPDASSTTGSSNNRSRYRLFGQLGGGAYGEVWRAVSLDSEAPFEETVLKRMRCEAIATQPNGEKLEQQQQLLLQQESARVRRGFARLLLRGAPHVSRFVEVLPDGPSASSDVGAVNLVPAGEATAPAKGVAAAESEVAATVEGTSAVAEPEVAAAAAAAFLPEMNFEDLKRAAESARQSCCNRWLVFANEGISLTPLFFAADTAGSGMLTPNALWWYLKASARLHPPPRRVRQFAAATAAAAAAAADAPFLPLLLQLQQNPSELLLFIRSVLQQLLQALQAAHALNVTHRDVKLENVLLQPSLPVSVRLVDWGSAASNDENSPVARALKALWGEETLSVFEESDGYQPPEVWAEAAAQAELEATQQQQKQQYQQQALQRQPQKEKQQHQGQHCYGACVGGNRDGSRGSSSSIHDHRSTSAPDGAEEDGSNSSSSKGSLHRPPSYDIWGVGLIFLKLALGNPSPLEPLDGRWRAKLYRTYQGQPAAVLQQHLLLLALNDLCLIPWPSDRLPTAAVSTAVAAATPTSFFATVRSAVVSAAERFYLSWLDPDGGTQQQQQQRRDLQPTNAAGMELKRKEVTHEDMGLDRQKPFALLSRLLGTGGSGEVVVRHHQRAVQPLLVLQQHQTVQLQRGLLEAAEDDGDPNNEFGEVAGTQQTRQNHQDCNDAIFAELLRGRDPAGVGVPNPLARDLLRKLLAFDPQERLSAEAALRHPWFSVSASAAGAVDEQTNPKP</sequence>
<dbReference type="OrthoDB" id="348535at2759"/>
<dbReference type="RefSeq" id="XP_013335801.1">
    <property type="nucleotide sequence ID" value="XM_013480347.1"/>
</dbReference>
<dbReference type="InterPro" id="IPR011009">
    <property type="entry name" value="Kinase-like_dom_sf"/>
</dbReference>
<organism evidence="7 8">
    <name type="scientific">Eimeria maxima</name>
    <name type="common">Coccidian parasite</name>
    <dbReference type="NCBI Taxonomy" id="5804"/>
    <lineage>
        <taxon>Eukaryota</taxon>
        <taxon>Sar</taxon>
        <taxon>Alveolata</taxon>
        <taxon>Apicomplexa</taxon>
        <taxon>Conoidasida</taxon>
        <taxon>Coccidia</taxon>
        <taxon>Eucoccidiorida</taxon>
        <taxon>Eimeriorina</taxon>
        <taxon>Eimeriidae</taxon>
        <taxon>Eimeria</taxon>
    </lineage>
</organism>
<dbReference type="OMA" id="TPNALWW"/>
<feature type="region of interest" description="Disordered" evidence="4">
    <location>
        <begin position="810"/>
        <end position="830"/>
    </location>
</feature>
<feature type="chain" id="PRO_5004673357" description="Protein kinase domain-containing protein" evidence="5">
    <location>
        <begin position="29"/>
        <end position="993"/>
    </location>
</feature>
<feature type="compositionally biased region" description="Polar residues" evidence="4">
    <location>
        <begin position="172"/>
        <end position="187"/>
    </location>
</feature>
<dbReference type="SMART" id="SM00220">
    <property type="entry name" value="S_TKc"/>
    <property type="match status" value="1"/>
</dbReference>
<keyword evidence="5" id="KW-0732">Signal</keyword>
<dbReference type="PANTHER" id="PTHR44167:SF30">
    <property type="entry name" value="PHOSPHORYLASE KINASE"/>
    <property type="match status" value="1"/>
</dbReference>
<gene>
    <name evidence="7" type="ORF">EMWEY_00020210</name>
</gene>
<accession>U6M7W1</accession>
<evidence type="ECO:0000256" key="2">
    <source>
        <dbReference type="ARBA" id="ARBA00022840"/>
    </source>
</evidence>
<dbReference type="InterPro" id="IPR017441">
    <property type="entry name" value="Protein_kinase_ATP_BS"/>
</dbReference>
<name>U6M7W1_EIMMA</name>
<dbReference type="VEuPathDB" id="ToxoDB:EMWEY_00020210"/>
<evidence type="ECO:0000313" key="7">
    <source>
        <dbReference type="EMBL" id="CDJ59153.1"/>
    </source>
</evidence>
<keyword evidence="1 3" id="KW-0547">Nucleotide-binding</keyword>